<keyword evidence="2" id="KW-1133">Transmembrane helix</keyword>
<dbReference type="Proteomes" id="UP001165136">
    <property type="component" value="Unassembled WGS sequence"/>
</dbReference>
<dbReference type="EMBL" id="BSTI01000002">
    <property type="protein sequence ID" value="GLY64393.1"/>
    <property type="molecule type" value="Genomic_DNA"/>
</dbReference>
<keyword evidence="2" id="KW-0472">Membrane</keyword>
<evidence type="ECO:0000256" key="1">
    <source>
        <dbReference type="SAM" id="MobiDB-lite"/>
    </source>
</evidence>
<gene>
    <name evidence="3" type="ORF">Atai01_10120</name>
</gene>
<dbReference type="SUPFAM" id="SSF81995">
    <property type="entry name" value="beta-sandwich domain of Sec23/24"/>
    <property type="match status" value="1"/>
</dbReference>
<keyword evidence="2" id="KW-0812">Transmembrane</keyword>
<protein>
    <submittedName>
        <fullName evidence="3">Uncharacterized protein</fullName>
    </submittedName>
</protein>
<feature type="region of interest" description="Disordered" evidence="1">
    <location>
        <begin position="1"/>
        <end position="77"/>
    </location>
</feature>
<keyword evidence="4" id="KW-1185">Reference proteome</keyword>
<comment type="caution">
    <text evidence="3">The sequence shown here is derived from an EMBL/GenBank/DDBJ whole genome shotgun (WGS) entry which is preliminary data.</text>
</comment>
<name>A0A9W6QXN4_9PSEU</name>
<accession>A0A9W6QXN4</accession>
<evidence type="ECO:0000313" key="4">
    <source>
        <dbReference type="Proteomes" id="UP001165136"/>
    </source>
</evidence>
<feature type="transmembrane region" description="Helical" evidence="2">
    <location>
        <begin position="83"/>
        <end position="105"/>
    </location>
</feature>
<evidence type="ECO:0000313" key="3">
    <source>
        <dbReference type="EMBL" id="GLY64393.1"/>
    </source>
</evidence>
<reference evidence="3" key="1">
    <citation type="submission" date="2023-03" db="EMBL/GenBank/DDBJ databases">
        <title>Amycolatopsis taiwanensis NBRC 103393.</title>
        <authorList>
            <person name="Ichikawa N."/>
            <person name="Sato H."/>
            <person name="Tonouchi N."/>
        </authorList>
    </citation>
    <scope>NUCLEOTIDE SEQUENCE</scope>
    <source>
        <strain evidence="3">NBRC 103393</strain>
    </source>
</reference>
<feature type="compositionally biased region" description="Pro residues" evidence="1">
    <location>
        <begin position="1"/>
        <end position="76"/>
    </location>
</feature>
<organism evidence="3 4">
    <name type="scientific">Amycolatopsis taiwanensis</name>
    <dbReference type="NCBI Taxonomy" id="342230"/>
    <lineage>
        <taxon>Bacteria</taxon>
        <taxon>Bacillati</taxon>
        <taxon>Actinomycetota</taxon>
        <taxon>Actinomycetes</taxon>
        <taxon>Pseudonocardiales</taxon>
        <taxon>Pseudonocardiaceae</taxon>
        <taxon>Amycolatopsis</taxon>
    </lineage>
</organism>
<dbReference type="AlphaFoldDB" id="A0A9W6QXN4"/>
<evidence type="ECO:0000256" key="2">
    <source>
        <dbReference type="SAM" id="Phobius"/>
    </source>
</evidence>
<proteinExistence type="predicted"/>
<sequence length="250" mass="25953">MSVPPPPGQPAGPPPPGQPYGPPLGGPSVPPPGGMPPAGPPYGPPPGGGPPGPPFPPPGQPGGFGPPPGQPYGPPPSKKRTMLWVRIGAAVVILGLVVAGGIWYFKSSPATAAVGDCLNVKEFSKHADPTKVDCTDPSANVKIAVKLDSSGGSCPQGDYDEYSYSRKSTSYRLCLMPNVVEGDCMADFTSDTAGYQKVACTDPRAEVKVSKVVQGVTDETVCEEFDRYLPVTYSDPKSTYCYTEVSQTTT</sequence>